<feature type="compositionally biased region" description="Low complexity" evidence="1">
    <location>
        <begin position="574"/>
        <end position="583"/>
    </location>
</feature>
<accession>A0A4V1XBF3</accession>
<proteinExistence type="predicted"/>
<feature type="compositionally biased region" description="Low complexity" evidence="1">
    <location>
        <begin position="719"/>
        <end position="731"/>
    </location>
</feature>
<feature type="compositionally biased region" description="Low complexity" evidence="1">
    <location>
        <begin position="787"/>
        <end position="797"/>
    </location>
</feature>
<dbReference type="AlphaFoldDB" id="A0A4V1XBF3"/>
<feature type="region of interest" description="Disordered" evidence="1">
    <location>
        <begin position="306"/>
        <end position="350"/>
    </location>
</feature>
<feature type="compositionally biased region" description="Low complexity" evidence="1">
    <location>
        <begin position="841"/>
        <end position="854"/>
    </location>
</feature>
<dbReference type="Proteomes" id="UP000293360">
    <property type="component" value="Unassembled WGS sequence"/>
</dbReference>
<dbReference type="STRING" id="155417.A0A4V1XBF3"/>
<feature type="compositionally biased region" description="Low complexity" evidence="1">
    <location>
        <begin position="864"/>
        <end position="878"/>
    </location>
</feature>
<feature type="region of interest" description="Disordered" evidence="1">
    <location>
        <begin position="1"/>
        <end position="281"/>
    </location>
</feature>
<sequence>MDSPASRGRRGSAARKRHSFPARSSSQNLPESVDLPPSNTPAAEMHSSSFTFETPSPSNPRGTRRRGRQVEGADSSQDDAEAKGGRSLRKRTRVDYSFDQLDYDENYGPKSTPTASRPSLKKRKTDSAFHDDELDEEAETRVKRRASEQPPQSAPRRGRPSKKSNVGILPSYMPQPQIDDVEVKDTIEVGGHHSSHSDESSQRHASSSSSQTSSNPPQQNESQDTVIVQESPKAPHPPSDEQAENSLKHKMPVPEQQAPEVRTPPEDQSAAVNSSLKDVDSLEHLTPYIDGAVTLYPAIRSETELDPEPDVAQEDAAQPEEAVDEVADGAEEETPTGTPRPTETRANSPAPETDVIDIILPVRKQYRYKQTRSASEFTDLFTDIKSLSHDELRRRLEIVNHALVAWQNEYNELRKITDDEDNAQRYHQEEAAFLHRQKMAISKDPDANPVQKEFVVRGVRAQKPDPYIAYAKQQDKIMANAYLFEYDDRESKIGQQDPIAQRAGVGKGRLRDRPKQTAKAAEADDANVVHGKRPRKAPVLFDGGDATSRASTPAPVPGRQRRRAGQATDENGDAPPASQSSQPSAPPGSQPQHAEQEKEREKEKEKETPKKRGKGGRPRKHPLPAPVPEEDLASTADADAEPQPPPAAAAPKEKRTRKRRRKAQDAEDEPVGNGTKQEAPPKLAAPRRRNPGITEIRSGSFYNTSIASTAAPEDSRPRTSSSTATVSTMTSNYQLREKRRTNFSSFSDGNEQQPVVQEEKEPRPKRVRRAPKKIQTEDFAPFHESMPTLAPTLAPAPGQHPVAAPAVRLPGPPHVPLVPKPPPRIKIKNYHLSAPASAPTSVLSSEAPSLPPSSTDAAPPLSTNGNGNNADGAEAAGDPPKDYNTMTKSEKMSYSMKARWASGSMNPAVVKRRATLAAKKQATTKSLAPGQQQQAPDAPAIAQ</sequence>
<protein>
    <submittedName>
        <fullName evidence="2">Uncharacterized protein</fullName>
    </submittedName>
</protein>
<feature type="region of interest" description="Disordered" evidence="1">
    <location>
        <begin position="912"/>
        <end position="943"/>
    </location>
</feature>
<comment type="caution">
    <text evidence="2">The sequence shown here is derived from an EMBL/GenBank/DDBJ whole genome shotgun (WGS) entry which is preliminary data.</text>
</comment>
<gene>
    <name evidence="2" type="ORF">DL764_003412</name>
</gene>
<organism evidence="2 3">
    <name type="scientific">Monosporascus ibericus</name>
    <dbReference type="NCBI Taxonomy" id="155417"/>
    <lineage>
        <taxon>Eukaryota</taxon>
        <taxon>Fungi</taxon>
        <taxon>Dikarya</taxon>
        <taxon>Ascomycota</taxon>
        <taxon>Pezizomycotina</taxon>
        <taxon>Sordariomycetes</taxon>
        <taxon>Xylariomycetidae</taxon>
        <taxon>Xylariales</taxon>
        <taxon>Xylariales incertae sedis</taxon>
        <taxon>Monosporascus</taxon>
    </lineage>
</organism>
<feature type="compositionally biased region" description="Pro residues" evidence="1">
    <location>
        <begin position="810"/>
        <end position="822"/>
    </location>
</feature>
<feature type="compositionally biased region" description="Basic and acidic residues" evidence="1">
    <location>
        <begin position="594"/>
        <end position="610"/>
    </location>
</feature>
<feature type="compositionally biased region" description="Low complexity" evidence="1">
    <location>
        <begin position="203"/>
        <end position="224"/>
    </location>
</feature>
<dbReference type="EMBL" id="QJNU01000144">
    <property type="protein sequence ID" value="RYP06049.1"/>
    <property type="molecule type" value="Genomic_DNA"/>
</dbReference>
<dbReference type="OrthoDB" id="4115400at2759"/>
<feature type="compositionally biased region" description="Low complexity" evidence="1">
    <location>
        <begin position="47"/>
        <end position="56"/>
    </location>
</feature>
<feature type="region of interest" description="Disordered" evidence="1">
    <location>
        <begin position="493"/>
        <end position="893"/>
    </location>
</feature>
<feature type="compositionally biased region" description="Basic residues" evidence="1">
    <location>
        <begin position="611"/>
        <end position="622"/>
    </location>
</feature>
<evidence type="ECO:0000313" key="2">
    <source>
        <dbReference type="EMBL" id="RYP06049.1"/>
    </source>
</evidence>
<name>A0A4V1XBF3_9PEZI</name>
<reference evidence="2 3" key="1">
    <citation type="submission" date="2018-06" db="EMBL/GenBank/DDBJ databases">
        <title>Complete Genomes of Monosporascus.</title>
        <authorList>
            <person name="Robinson A.J."/>
            <person name="Natvig D.O."/>
        </authorList>
    </citation>
    <scope>NUCLEOTIDE SEQUENCE [LARGE SCALE GENOMIC DNA]</scope>
    <source>
        <strain evidence="2 3">CBS 110550</strain>
    </source>
</reference>
<feature type="compositionally biased region" description="Basic and acidic residues" evidence="1">
    <location>
        <begin position="181"/>
        <end position="202"/>
    </location>
</feature>
<feature type="compositionally biased region" description="Acidic residues" evidence="1">
    <location>
        <begin position="306"/>
        <end position="334"/>
    </location>
</feature>
<feature type="compositionally biased region" description="Low complexity" evidence="1">
    <location>
        <begin position="915"/>
        <end position="943"/>
    </location>
</feature>
<evidence type="ECO:0000256" key="1">
    <source>
        <dbReference type="SAM" id="MobiDB-lite"/>
    </source>
</evidence>
<keyword evidence="3" id="KW-1185">Reference proteome</keyword>
<feature type="compositionally biased region" description="Basic residues" evidence="1">
    <location>
        <begin position="7"/>
        <end position="20"/>
    </location>
</feature>
<evidence type="ECO:0000313" key="3">
    <source>
        <dbReference type="Proteomes" id="UP000293360"/>
    </source>
</evidence>
<feature type="compositionally biased region" description="Low complexity" evidence="1">
    <location>
        <begin position="335"/>
        <end position="346"/>
    </location>
</feature>